<dbReference type="InterPro" id="IPR036761">
    <property type="entry name" value="TTHA0802/YceI-like_sf"/>
</dbReference>
<feature type="domain" description="Lipid/polyisoprenoid-binding YceI-like" evidence="2">
    <location>
        <begin position="29"/>
        <end position="186"/>
    </location>
</feature>
<sequence>MFRLFAIIMVLAATPIASHADTFGIASGHYTIQQSSLIAFTVSQVGGGGFRGSFGEFTGNLELNAQDLSRSSVSFRLRPASVDARQPRITDFLKSSAVFDVRNYPVLTFESTRITQTGSRTARIEGMLTARGKTHGETFFAALVGNDAKTVTFHVTGDVLRSPYGMDVGTPIYSNVVKFEMNLRGAK</sequence>
<organism evidence="3 4">
    <name type="scientific">Brucella cytisi</name>
    <dbReference type="NCBI Taxonomy" id="407152"/>
    <lineage>
        <taxon>Bacteria</taxon>
        <taxon>Pseudomonadati</taxon>
        <taxon>Pseudomonadota</taxon>
        <taxon>Alphaproteobacteria</taxon>
        <taxon>Hyphomicrobiales</taxon>
        <taxon>Brucellaceae</taxon>
        <taxon>Brucella/Ochrobactrum group</taxon>
        <taxon>Brucella</taxon>
    </lineage>
</organism>
<protein>
    <recommendedName>
        <fullName evidence="2">Lipid/polyisoprenoid-binding YceI-like domain-containing protein</fullName>
    </recommendedName>
</protein>
<dbReference type="InterPro" id="IPR007372">
    <property type="entry name" value="Lipid/polyisoprenoid-bd_YceI"/>
</dbReference>
<feature type="chain" id="PRO_5009639066" description="Lipid/polyisoprenoid-binding YceI-like domain-containing protein" evidence="1">
    <location>
        <begin position="21"/>
        <end position="187"/>
    </location>
</feature>
<evidence type="ECO:0000259" key="2">
    <source>
        <dbReference type="SMART" id="SM00867"/>
    </source>
</evidence>
<dbReference type="SUPFAM" id="SSF101874">
    <property type="entry name" value="YceI-like"/>
    <property type="match status" value="1"/>
</dbReference>
<keyword evidence="4" id="KW-1185">Reference proteome</keyword>
<dbReference type="EMBL" id="MOEC01000009">
    <property type="protein sequence ID" value="OIS93485.1"/>
    <property type="molecule type" value="Genomic_DNA"/>
</dbReference>
<reference evidence="3 4" key="1">
    <citation type="submission" date="2016-10" db="EMBL/GenBank/DDBJ databases">
        <title>The Draft Genome Sequence of the Potato Rhizosphere Bacteria Ochrobactrum sp. IPA7.2.</title>
        <authorList>
            <person name="Gogoleva N.E."/>
            <person name="Khlopko Y.A."/>
            <person name="Burygin G.L."/>
            <person name="Plotnikov A.O."/>
        </authorList>
    </citation>
    <scope>NUCLEOTIDE SEQUENCE [LARGE SCALE GENOMIC DNA]</scope>
    <source>
        <strain evidence="3 4">IPA7.2</strain>
    </source>
</reference>
<gene>
    <name evidence="3" type="ORF">BLA27_11065</name>
</gene>
<dbReference type="Pfam" id="PF04264">
    <property type="entry name" value="YceI"/>
    <property type="match status" value="1"/>
</dbReference>
<name>A0A1J6HKG5_9HYPH</name>
<evidence type="ECO:0000313" key="4">
    <source>
        <dbReference type="Proteomes" id="UP000182985"/>
    </source>
</evidence>
<keyword evidence="1" id="KW-0732">Signal</keyword>
<dbReference type="PANTHER" id="PTHR34406">
    <property type="entry name" value="PROTEIN YCEI"/>
    <property type="match status" value="1"/>
</dbReference>
<proteinExistence type="predicted"/>
<evidence type="ECO:0000313" key="3">
    <source>
        <dbReference type="EMBL" id="OIS93485.1"/>
    </source>
</evidence>
<evidence type="ECO:0000256" key="1">
    <source>
        <dbReference type="SAM" id="SignalP"/>
    </source>
</evidence>
<dbReference type="PANTHER" id="PTHR34406:SF1">
    <property type="entry name" value="PROTEIN YCEI"/>
    <property type="match status" value="1"/>
</dbReference>
<dbReference type="OrthoDB" id="9811006at2"/>
<accession>A0A1J6HKG5</accession>
<dbReference type="Gene3D" id="2.40.128.110">
    <property type="entry name" value="Lipid/polyisoprenoid-binding, YceI-like"/>
    <property type="match status" value="1"/>
</dbReference>
<dbReference type="Proteomes" id="UP000182985">
    <property type="component" value="Unassembled WGS sequence"/>
</dbReference>
<dbReference type="SMART" id="SM00867">
    <property type="entry name" value="YceI"/>
    <property type="match status" value="1"/>
</dbReference>
<comment type="caution">
    <text evidence="3">The sequence shown here is derived from an EMBL/GenBank/DDBJ whole genome shotgun (WGS) entry which is preliminary data.</text>
</comment>
<feature type="signal peptide" evidence="1">
    <location>
        <begin position="1"/>
        <end position="20"/>
    </location>
</feature>
<dbReference type="RefSeq" id="WP_071631792.1">
    <property type="nucleotide sequence ID" value="NZ_MOEC01000009.1"/>
</dbReference>
<dbReference type="AlphaFoldDB" id="A0A1J6HKG5"/>